<evidence type="ECO:0000313" key="3">
    <source>
        <dbReference type="Proteomes" id="UP000030341"/>
    </source>
</evidence>
<evidence type="ECO:0000256" key="1">
    <source>
        <dbReference type="SAM" id="MobiDB-lite"/>
    </source>
</evidence>
<evidence type="ECO:0000313" key="2">
    <source>
        <dbReference type="EMBL" id="AIY64341.1"/>
    </source>
</evidence>
<feature type="region of interest" description="Disordered" evidence="1">
    <location>
        <begin position="1"/>
        <end position="37"/>
    </location>
</feature>
<dbReference type="AlphaFoldDB" id="A0A0A7EE48"/>
<reference evidence="2 3" key="1">
    <citation type="submission" date="2014-11" db="EMBL/GenBank/DDBJ databases">
        <title>Complete Genome Sequence of Pseudoalteromonas sp. Strain OCN003 Isolated from Kaneohe Bay, Oahu, Hawaii.</title>
        <authorList>
            <person name="Beurmann S."/>
            <person name="Videau P."/>
            <person name="Ushijima B."/>
            <person name="Smith A.M."/>
            <person name="Aeby G.S."/>
            <person name="Callahan S.M."/>
            <person name="Belcaid M."/>
        </authorList>
    </citation>
    <scope>NUCLEOTIDE SEQUENCE [LARGE SCALE GENOMIC DNA]</scope>
    <source>
        <strain evidence="2 3">OCN003</strain>
    </source>
</reference>
<dbReference type="OrthoDB" id="9914602at2"/>
<name>A0A0A7EE48_9GAMM</name>
<dbReference type="KEGG" id="pseo:OM33_03625"/>
<dbReference type="HOGENOM" id="CLU_1915301_0_0_6"/>
<sequence>MQVSMNSNPFNTSYQLNHQSNTATHPQEDNSVTANSVNVSISTNAQALYEKENAQADVGTLPSDDQNIKETAKAIAAYRAVSNLMDDSISMGEAYLIKNNDTARQFYVGKSQLNHQANMAETYLNNINNELE</sequence>
<keyword evidence="3" id="KW-1185">Reference proteome</keyword>
<dbReference type="Proteomes" id="UP000030341">
    <property type="component" value="Chromosome 1"/>
</dbReference>
<dbReference type="EMBL" id="CP009888">
    <property type="protein sequence ID" value="AIY64341.1"/>
    <property type="molecule type" value="Genomic_DNA"/>
</dbReference>
<protein>
    <submittedName>
        <fullName evidence="2">Uncharacterized protein</fullName>
    </submittedName>
</protein>
<accession>A0A0A7EE48</accession>
<dbReference type="STRING" id="1348114.OM33_03625"/>
<proteinExistence type="predicted"/>
<organism evidence="2 3">
    <name type="scientific">Pseudoalteromonas piratica</name>
    <dbReference type="NCBI Taxonomy" id="1348114"/>
    <lineage>
        <taxon>Bacteria</taxon>
        <taxon>Pseudomonadati</taxon>
        <taxon>Pseudomonadota</taxon>
        <taxon>Gammaproteobacteria</taxon>
        <taxon>Alteromonadales</taxon>
        <taxon>Pseudoalteromonadaceae</taxon>
        <taxon>Pseudoalteromonas</taxon>
    </lineage>
</organism>
<gene>
    <name evidence="2" type="ORF">OM33_03625</name>
</gene>
<dbReference type="RefSeq" id="WP_038638883.1">
    <property type="nucleotide sequence ID" value="NZ_CP009888.1"/>
</dbReference>